<protein>
    <recommendedName>
        <fullName evidence="4">Ssl1498 family light-harvesting-like protein</fullName>
    </recommendedName>
</protein>
<dbReference type="NCBIfam" id="NF033486">
    <property type="entry name" value="harvest_ssl1498"/>
    <property type="match status" value="1"/>
</dbReference>
<dbReference type="InterPro" id="IPR048028">
    <property type="entry name" value="Psb34-like"/>
</dbReference>
<gene>
    <name evidence="2" type="ORF">AsFPU1_2962</name>
</gene>
<keyword evidence="1" id="KW-1133">Transmembrane helix</keyword>
<evidence type="ECO:0000313" key="3">
    <source>
        <dbReference type="Proteomes" id="UP000287247"/>
    </source>
</evidence>
<evidence type="ECO:0008006" key="4">
    <source>
        <dbReference type="Google" id="ProtNLM"/>
    </source>
</evidence>
<comment type="caution">
    <text evidence="2">The sequence shown here is derived from an EMBL/GenBank/DDBJ whole genome shotgun (WGS) entry which is preliminary data.</text>
</comment>
<reference evidence="3" key="1">
    <citation type="submission" date="2017-05" db="EMBL/GenBank/DDBJ databases">
        <title>Physiological properties and genetic analysis related to exopolysaccharide production of fresh-water unicellular cyanobacterium Aphanothece sacrum, Suizenji Nori, that has been cultured as a food source in Japan.</title>
        <authorList>
            <person name="Kanesaki Y."/>
            <person name="Yoshikawa S."/>
            <person name="Ohki K."/>
        </authorList>
    </citation>
    <scope>NUCLEOTIDE SEQUENCE [LARGE SCALE GENOMIC DNA]</scope>
    <source>
        <strain evidence="3">FPU1</strain>
    </source>
</reference>
<dbReference type="OrthoDB" id="532864at2"/>
<evidence type="ECO:0000256" key="1">
    <source>
        <dbReference type="SAM" id="Phobius"/>
    </source>
</evidence>
<keyword evidence="1" id="KW-0812">Transmembrane</keyword>
<dbReference type="RefSeq" id="WP_124978210.1">
    <property type="nucleotide sequence ID" value="NZ_BDQK01000013.1"/>
</dbReference>
<keyword evidence="1" id="KW-0472">Membrane</keyword>
<dbReference type="EMBL" id="BDQK01000013">
    <property type="protein sequence ID" value="GBF81548.1"/>
    <property type="molecule type" value="Genomic_DNA"/>
</dbReference>
<proteinExistence type="predicted"/>
<dbReference type="AlphaFoldDB" id="A0A401IJS3"/>
<accession>A0A401IJS3</accession>
<name>A0A401IJS3_APHSA</name>
<evidence type="ECO:0000313" key="2">
    <source>
        <dbReference type="EMBL" id="GBF81548.1"/>
    </source>
</evidence>
<sequence>MPYTKEEGGRLNNFAAEPKVYEATPPNKSEQRNYIIMGIAAFLLIGGLLTVAVYASGNVAG</sequence>
<keyword evidence="3" id="KW-1185">Reference proteome</keyword>
<dbReference type="Proteomes" id="UP000287247">
    <property type="component" value="Unassembled WGS sequence"/>
</dbReference>
<dbReference type="Pfam" id="PF26394">
    <property type="entry name" value="Psb34"/>
    <property type="match status" value="1"/>
</dbReference>
<feature type="transmembrane region" description="Helical" evidence="1">
    <location>
        <begin position="34"/>
        <end position="55"/>
    </location>
</feature>
<organism evidence="2 3">
    <name type="scientific">Aphanothece sacrum FPU1</name>
    <dbReference type="NCBI Taxonomy" id="1920663"/>
    <lineage>
        <taxon>Bacteria</taxon>
        <taxon>Bacillati</taxon>
        <taxon>Cyanobacteriota</taxon>
        <taxon>Cyanophyceae</taxon>
        <taxon>Oscillatoriophycideae</taxon>
        <taxon>Chroococcales</taxon>
        <taxon>Aphanothecaceae</taxon>
        <taxon>Aphanothece</taxon>
    </lineage>
</organism>